<organism evidence="1">
    <name type="scientific">Ophidiomyces ophidiicola</name>
    <dbReference type="NCBI Taxonomy" id="1387563"/>
    <lineage>
        <taxon>Eukaryota</taxon>
        <taxon>Fungi</taxon>
        <taxon>Dikarya</taxon>
        <taxon>Ascomycota</taxon>
        <taxon>Pezizomycotina</taxon>
        <taxon>Eurotiomycetes</taxon>
        <taxon>Eurotiomycetidae</taxon>
        <taxon>Onygenales</taxon>
        <taxon>Onygenaceae</taxon>
        <taxon>Ophidiomyces</taxon>
    </lineage>
</organism>
<proteinExistence type="predicted"/>
<comment type="caution">
    <text evidence="1">The sequence shown here is derived from an EMBL/GenBank/DDBJ whole genome shotgun (WGS) entry which is preliminary data.</text>
</comment>
<dbReference type="EMBL" id="JALBCA010000032">
    <property type="protein sequence ID" value="KAI2388306.1"/>
    <property type="molecule type" value="Genomic_DNA"/>
</dbReference>
<reference evidence="1" key="1">
    <citation type="journal article" date="2022" name="bioRxiv">
        <title>Population genetic analysis of Ophidiomyces ophidiicola, the causative agent of snake fungal disease, indicates recent introductions to the USA.</title>
        <authorList>
            <person name="Ladner J.T."/>
            <person name="Palmer J.M."/>
            <person name="Ettinger C.L."/>
            <person name="Stajich J.E."/>
            <person name="Farrell T.M."/>
            <person name="Glorioso B.M."/>
            <person name="Lawson B."/>
            <person name="Price S.J."/>
            <person name="Stengle A.G."/>
            <person name="Grear D.A."/>
            <person name="Lorch J.M."/>
        </authorList>
    </citation>
    <scope>NUCLEOTIDE SEQUENCE</scope>
    <source>
        <strain evidence="1">NWHC 24266-5</strain>
    </source>
</reference>
<gene>
    <name evidence="1" type="ORF">LOY88_002706</name>
</gene>
<accession>A0ACB8UYP6</accession>
<sequence>MLSKYLAATLFALGTSGLLVVPEAKDIAHSKSGHRMNLRLQCHECPFPSVTESSGITLNDEWDSWLSLNVTTKGNVLSVNDHPIFPVPREPVQLEAILVRQSDMMTSQPVPVSYGLEFQPVKIPNSNTNMMVFHFTVLDLAGFPVPVSTVYLPTVVSPNGDLLLLKDKADVLPMPMKSLRQCRRNRKCLKHLIIARIRAFILAAKHRALNIAKTLSFKGCHHKGPKTSHLHHESPSHENMQQDGNSHVHHHHKSMKFANRFCHILKTIVLPGVIGLVAGIILLIFSLQLACGIVAVRAFYRQRREQRVSDQERGDDVEKEALMDDEQPPQYNEADYGKITLPAEKE</sequence>
<name>A0ACB8UYP6_9EURO</name>
<protein>
    <submittedName>
        <fullName evidence="1">Uncharacterized protein</fullName>
    </submittedName>
</protein>
<evidence type="ECO:0000313" key="1">
    <source>
        <dbReference type="EMBL" id="KAI2388306.1"/>
    </source>
</evidence>